<dbReference type="Gene3D" id="3.30.360.10">
    <property type="entry name" value="Dihydrodipicolinate Reductase, domain 2"/>
    <property type="match status" value="1"/>
</dbReference>
<evidence type="ECO:0000256" key="1">
    <source>
        <dbReference type="ARBA" id="ARBA00023002"/>
    </source>
</evidence>
<dbReference type="InterPro" id="IPR050463">
    <property type="entry name" value="Gfo/Idh/MocA_oxidrdct_glycsds"/>
</dbReference>
<sequence length="305" mass="30946">MNRTGSTTIRIGLLGTGPWAVATHAPALAAHPGVDFVGVWGRRPEAAAALAGEHGVAAYEDADALFADCDAVAFALPPDVQAPLAIRAAEAGCHLLLDKPVATSVAGARELAAAAERARVASVVFFTLRFAKETAAWVAQQAAVDGWFTGRAQWYGSLFTPGAERGPYAASPWRGEKGALWDVGPHALAVLTGVLGEVTALTAAAGPGDTAHLILRHASGASSTADLSFTAPPAAAGVEVSVLGEAGRAVMPGWGGALDAFAGAIDALLDAARTGVPHPCDVRVGVRVTELLADAEAQLDRGDRG</sequence>
<dbReference type="PANTHER" id="PTHR43818:SF11">
    <property type="entry name" value="BCDNA.GH03377"/>
    <property type="match status" value="1"/>
</dbReference>
<dbReference type="AlphaFoldDB" id="A0AAU2VCJ6"/>
<feature type="domain" description="GFO/IDH/MocA-like oxidoreductase" evidence="3">
    <location>
        <begin position="169"/>
        <end position="249"/>
    </location>
</feature>
<accession>A0AAU2VCJ6</accession>
<dbReference type="EMBL" id="CP108318">
    <property type="protein sequence ID" value="WTW64399.1"/>
    <property type="molecule type" value="Genomic_DNA"/>
</dbReference>
<dbReference type="SUPFAM" id="SSF51735">
    <property type="entry name" value="NAD(P)-binding Rossmann-fold domains"/>
    <property type="match status" value="1"/>
</dbReference>
<evidence type="ECO:0000259" key="3">
    <source>
        <dbReference type="Pfam" id="PF22725"/>
    </source>
</evidence>
<organism evidence="4">
    <name type="scientific">Streptomyces sp. NBC_00003</name>
    <dbReference type="NCBI Taxonomy" id="2903608"/>
    <lineage>
        <taxon>Bacteria</taxon>
        <taxon>Bacillati</taxon>
        <taxon>Actinomycetota</taxon>
        <taxon>Actinomycetes</taxon>
        <taxon>Kitasatosporales</taxon>
        <taxon>Streptomycetaceae</taxon>
        <taxon>Streptomyces</taxon>
    </lineage>
</organism>
<dbReference type="Pfam" id="PF01408">
    <property type="entry name" value="GFO_IDH_MocA"/>
    <property type="match status" value="1"/>
</dbReference>
<dbReference type="GO" id="GO:0016491">
    <property type="term" value="F:oxidoreductase activity"/>
    <property type="evidence" value="ECO:0007669"/>
    <property type="project" value="UniProtKB-KW"/>
</dbReference>
<gene>
    <name evidence="4" type="ORF">OG549_29250</name>
</gene>
<dbReference type="InterPro" id="IPR055170">
    <property type="entry name" value="GFO_IDH_MocA-like_dom"/>
</dbReference>
<evidence type="ECO:0000313" key="4">
    <source>
        <dbReference type="EMBL" id="WTW64399.1"/>
    </source>
</evidence>
<reference evidence="4" key="1">
    <citation type="submission" date="2022-10" db="EMBL/GenBank/DDBJ databases">
        <title>The complete genomes of actinobacterial strains from the NBC collection.</title>
        <authorList>
            <person name="Joergensen T.S."/>
            <person name="Alvarez Arevalo M."/>
            <person name="Sterndorff E.B."/>
            <person name="Faurdal D."/>
            <person name="Vuksanovic O."/>
            <person name="Mourched A.-S."/>
            <person name="Charusanti P."/>
            <person name="Shaw S."/>
            <person name="Blin K."/>
            <person name="Weber T."/>
        </authorList>
    </citation>
    <scope>NUCLEOTIDE SEQUENCE</scope>
    <source>
        <strain evidence="4">NBC_00003</strain>
    </source>
</reference>
<keyword evidence="1" id="KW-0560">Oxidoreductase</keyword>
<evidence type="ECO:0000259" key="2">
    <source>
        <dbReference type="Pfam" id="PF01408"/>
    </source>
</evidence>
<dbReference type="InterPro" id="IPR036291">
    <property type="entry name" value="NAD(P)-bd_dom_sf"/>
</dbReference>
<dbReference type="InterPro" id="IPR000683">
    <property type="entry name" value="Gfo/Idh/MocA-like_OxRdtase_N"/>
</dbReference>
<protein>
    <submittedName>
        <fullName evidence="4">Gfo/Idh/MocA family oxidoreductase</fullName>
    </submittedName>
</protein>
<dbReference type="Pfam" id="PF22725">
    <property type="entry name" value="GFO_IDH_MocA_C3"/>
    <property type="match status" value="1"/>
</dbReference>
<name>A0AAU2VCJ6_9ACTN</name>
<dbReference type="Gene3D" id="3.40.50.720">
    <property type="entry name" value="NAD(P)-binding Rossmann-like Domain"/>
    <property type="match status" value="1"/>
</dbReference>
<dbReference type="SUPFAM" id="SSF55347">
    <property type="entry name" value="Glyceraldehyde-3-phosphate dehydrogenase-like, C-terminal domain"/>
    <property type="match status" value="1"/>
</dbReference>
<dbReference type="GO" id="GO:0000166">
    <property type="term" value="F:nucleotide binding"/>
    <property type="evidence" value="ECO:0007669"/>
    <property type="project" value="InterPro"/>
</dbReference>
<feature type="domain" description="Gfo/Idh/MocA-like oxidoreductase N-terminal" evidence="2">
    <location>
        <begin position="9"/>
        <end position="122"/>
    </location>
</feature>
<dbReference type="PANTHER" id="PTHR43818">
    <property type="entry name" value="BCDNA.GH03377"/>
    <property type="match status" value="1"/>
</dbReference>
<proteinExistence type="predicted"/>